<comment type="caution">
    <text evidence="7">The sequence shown here is derived from an EMBL/GenBank/DDBJ whole genome shotgun (WGS) entry which is preliminary data.</text>
</comment>
<dbReference type="InterPro" id="IPR046347">
    <property type="entry name" value="bZIP_sf"/>
</dbReference>
<evidence type="ECO:0000256" key="5">
    <source>
        <dbReference type="SAM" id="MobiDB-lite"/>
    </source>
</evidence>
<accession>A0AAD9DJG4</accession>
<feature type="compositionally biased region" description="Acidic residues" evidence="5">
    <location>
        <begin position="133"/>
        <end position="144"/>
    </location>
</feature>
<dbReference type="Pfam" id="PF03131">
    <property type="entry name" value="bZIP_Maf"/>
    <property type="match status" value="1"/>
</dbReference>
<feature type="coiled-coil region" evidence="4">
    <location>
        <begin position="49"/>
        <end position="83"/>
    </location>
</feature>
<dbReference type="SUPFAM" id="SSF57959">
    <property type="entry name" value="Leucine zipper domain"/>
    <property type="match status" value="1"/>
</dbReference>
<gene>
    <name evidence="7" type="ORF">QTG54_001711</name>
</gene>
<keyword evidence="4" id="KW-0175">Coiled coil</keyword>
<protein>
    <recommendedName>
        <fullName evidence="6">BZIP domain-containing protein</fullName>
    </recommendedName>
</protein>
<evidence type="ECO:0000259" key="6">
    <source>
        <dbReference type="PROSITE" id="PS50217"/>
    </source>
</evidence>
<dbReference type="InterPro" id="IPR004827">
    <property type="entry name" value="bZIP"/>
</dbReference>
<dbReference type="EMBL" id="JATAAI010000002">
    <property type="protein sequence ID" value="KAK1747748.1"/>
    <property type="molecule type" value="Genomic_DNA"/>
</dbReference>
<organism evidence="7 8">
    <name type="scientific">Skeletonema marinoi</name>
    <dbReference type="NCBI Taxonomy" id="267567"/>
    <lineage>
        <taxon>Eukaryota</taxon>
        <taxon>Sar</taxon>
        <taxon>Stramenopiles</taxon>
        <taxon>Ochrophyta</taxon>
        <taxon>Bacillariophyta</taxon>
        <taxon>Coscinodiscophyceae</taxon>
        <taxon>Thalassiosirophycidae</taxon>
        <taxon>Thalassiosirales</taxon>
        <taxon>Skeletonemataceae</taxon>
        <taxon>Skeletonema</taxon>
        <taxon>Skeletonema marinoi-dohrnii complex</taxon>
    </lineage>
</organism>
<dbReference type="PROSITE" id="PS50217">
    <property type="entry name" value="BZIP"/>
    <property type="match status" value="1"/>
</dbReference>
<feature type="region of interest" description="Disordered" evidence="5">
    <location>
        <begin position="127"/>
        <end position="154"/>
    </location>
</feature>
<sequence>MARTAQKNSVKGIRGPKKAAQCSYNGVALPTDMAERRRMRNKLSAKVHREKKKDVLESAKQEVVAYDKEMNQLKSELIEMRTKAIALQGIFESIEAKFGAEAVKNIFKKFGDVDVPMSVVDTYYPLPSAVSSDSDDTFTSDDDSTGCSQKCKNL</sequence>
<dbReference type="SMART" id="SM00338">
    <property type="entry name" value="BRLZ"/>
    <property type="match status" value="1"/>
</dbReference>
<keyword evidence="8" id="KW-1185">Reference proteome</keyword>
<dbReference type="Gene3D" id="1.20.5.170">
    <property type="match status" value="1"/>
</dbReference>
<name>A0AAD9DJG4_9STRA</name>
<reference evidence="7" key="1">
    <citation type="submission" date="2023-06" db="EMBL/GenBank/DDBJ databases">
        <title>Survivors Of The Sea: Transcriptome response of Skeletonema marinoi to long-term dormancy.</title>
        <authorList>
            <person name="Pinder M.I.M."/>
            <person name="Kourtchenko O."/>
            <person name="Robertson E.K."/>
            <person name="Larsson T."/>
            <person name="Maumus F."/>
            <person name="Osuna-Cruz C.M."/>
            <person name="Vancaester E."/>
            <person name="Stenow R."/>
            <person name="Vandepoele K."/>
            <person name="Ploug H."/>
            <person name="Bruchert V."/>
            <person name="Godhe A."/>
            <person name="Topel M."/>
        </authorList>
    </citation>
    <scope>NUCLEOTIDE SEQUENCE</scope>
    <source>
        <strain evidence="7">R05AC</strain>
    </source>
</reference>
<evidence type="ECO:0000256" key="3">
    <source>
        <dbReference type="ARBA" id="ARBA00023163"/>
    </source>
</evidence>
<feature type="domain" description="BZIP" evidence="6">
    <location>
        <begin position="31"/>
        <end position="94"/>
    </location>
</feature>
<dbReference type="CDD" id="cd14686">
    <property type="entry name" value="bZIP"/>
    <property type="match status" value="1"/>
</dbReference>
<keyword evidence="2" id="KW-0238">DNA-binding</keyword>
<evidence type="ECO:0000256" key="4">
    <source>
        <dbReference type="SAM" id="Coils"/>
    </source>
</evidence>
<dbReference type="Proteomes" id="UP001224775">
    <property type="component" value="Unassembled WGS sequence"/>
</dbReference>
<evidence type="ECO:0000256" key="1">
    <source>
        <dbReference type="ARBA" id="ARBA00023015"/>
    </source>
</evidence>
<keyword evidence="1" id="KW-0805">Transcription regulation</keyword>
<dbReference type="GO" id="GO:0003677">
    <property type="term" value="F:DNA binding"/>
    <property type="evidence" value="ECO:0007669"/>
    <property type="project" value="UniProtKB-KW"/>
</dbReference>
<keyword evidence="3" id="KW-0804">Transcription</keyword>
<evidence type="ECO:0000313" key="7">
    <source>
        <dbReference type="EMBL" id="KAK1747748.1"/>
    </source>
</evidence>
<evidence type="ECO:0000256" key="2">
    <source>
        <dbReference type="ARBA" id="ARBA00023125"/>
    </source>
</evidence>
<proteinExistence type="predicted"/>
<dbReference type="AlphaFoldDB" id="A0AAD9DJG4"/>
<dbReference type="GO" id="GO:0003700">
    <property type="term" value="F:DNA-binding transcription factor activity"/>
    <property type="evidence" value="ECO:0007669"/>
    <property type="project" value="InterPro"/>
</dbReference>
<dbReference type="InterPro" id="IPR004826">
    <property type="entry name" value="bZIP_Maf"/>
</dbReference>
<evidence type="ECO:0000313" key="8">
    <source>
        <dbReference type="Proteomes" id="UP001224775"/>
    </source>
</evidence>